<dbReference type="Proteomes" id="UP000694888">
    <property type="component" value="Unplaced"/>
</dbReference>
<dbReference type="RefSeq" id="XP_005090213.1">
    <property type="nucleotide sequence ID" value="XM_005090156.3"/>
</dbReference>
<feature type="compositionally biased region" description="Basic and acidic residues" evidence="1">
    <location>
        <begin position="263"/>
        <end position="286"/>
    </location>
</feature>
<feature type="region of interest" description="Disordered" evidence="1">
    <location>
        <begin position="223"/>
        <end position="307"/>
    </location>
</feature>
<sequence length="307" mass="34361">MGDRNKIMVDPVVSSRFGKRPLLEIPPMSLSGYGQMEVTSIEHSGPGTVHVTPFANTNNPMYGSGVANPNMHPGFMTASGLPPPQVGPVAYPGYERRFNTAPNLYPAGRQYFYGPSGELISGNPLPHPSYPGVFNPYGPYGPPPRPVPRIVSDPAFMPGGPGFSVECILEYGRIVNIDTRDTGGDFRGIPPFIRDELVRTYGKYPYTEVKLRCENGEFHIYAMHNQRQGQSRNRRGRKREGSRGRKRDDSDDDSDSAYGDTYYEEKDSRFRNRARSNYDSRSEGIKPRAPQMAPRGINHERGWDNVR</sequence>
<gene>
    <name evidence="3" type="primary">LOC101851692</name>
</gene>
<name>A0ABM0JC24_APLCA</name>
<feature type="compositionally biased region" description="Basic and acidic residues" evidence="1">
    <location>
        <begin position="239"/>
        <end position="249"/>
    </location>
</feature>
<protein>
    <submittedName>
        <fullName evidence="3">Uncharacterized protein LOC101851692</fullName>
    </submittedName>
</protein>
<accession>A0ABM0JC24</accession>
<proteinExistence type="predicted"/>
<reference evidence="3" key="1">
    <citation type="submission" date="2025-08" db="UniProtKB">
        <authorList>
            <consortium name="RefSeq"/>
        </authorList>
    </citation>
    <scope>IDENTIFICATION</scope>
</reference>
<keyword evidence="2" id="KW-1185">Reference proteome</keyword>
<evidence type="ECO:0000256" key="1">
    <source>
        <dbReference type="SAM" id="MobiDB-lite"/>
    </source>
</evidence>
<evidence type="ECO:0000313" key="3">
    <source>
        <dbReference type="RefSeq" id="XP_005090213.1"/>
    </source>
</evidence>
<dbReference type="GeneID" id="101851692"/>
<feature type="compositionally biased region" description="Basic and acidic residues" evidence="1">
    <location>
        <begin position="297"/>
        <end position="307"/>
    </location>
</feature>
<evidence type="ECO:0000313" key="2">
    <source>
        <dbReference type="Proteomes" id="UP000694888"/>
    </source>
</evidence>
<organism evidence="2 3">
    <name type="scientific">Aplysia californica</name>
    <name type="common">California sea hare</name>
    <dbReference type="NCBI Taxonomy" id="6500"/>
    <lineage>
        <taxon>Eukaryota</taxon>
        <taxon>Metazoa</taxon>
        <taxon>Spiralia</taxon>
        <taxon>Lophotrochozoa</taxon>
        <taxon>Mollusca</taxon>
        <taxon>Gastropoda</taxon>
        <taxon>Heterobranchia</taxon>
        <taxon>Euthyneura</taxon>
        <taxon>Tectipleura</taxon>
        <taxon>Aplysiida</taxon>
        <taxon>Aplysioidea</taxon>
        <taxon>Aplysiidae</taxon>
        <taxon>Aplysia</taxon>
    </lineage>
</organism>